<dbReference type="GO" id="GO:0036064">
    <property type="term" value="C:ciliary basal body"/>
    <property type="evidence" value="ECO:0007669"/>
    <property type="project" value="TreeGrafter"/>
</dbReference>
<dbReference type="AlphaFoldDB" id="A0A9D3N515"/>
<comment type="caution">
    <text evidence="2">The sequence shown here is derived from an EMBL/GenBank/DDBJ whole genome shotgun (WGS) entry which is preliminary data.</text>
</comment>
<dbReference type="EMBL" id="JAHKSW010000026">
    <property type="protein sequence ID" value="KAG7316089.1"/>
    <property type="molecule type" value="Genomic_DNA"/>
</dbReference>
<feature type="coiled-coil region" evidence="1">
    <location>
        <begin position="286"/>
        <end position="313"/>
    </location>
</feature>
<protein>
    <submittedName>
        <fullName evidence="2">Uncharacterized protein</fullName>
    </submittedName>
</protein>
<reference evidence="2 3" key="1">
    <citation type="submission" date="2021-06" db="EMBL/GenBank/DDBJ databases">
        <title>Chromosome-level genome assembly of the red-tail catfish (Hemibagrus wyckioides).</title>
        <authorList>
            <person name="Shao F."/>
        </authorList>
    </citation>
    <scope>NUCLEOTIDE SEQUENCE [LARGE SCALE GENOMIC DNA]</scope>
    <source>
        <strain evidence="2">EC202008001</strain>
        <tissue evidence="2">Blood</tissue>
    </source>
</reference>
<evidence type="ECO:0000313" key="3">
    <source>
        <dbReference type="Proteomes" id="UP000824219"/>
    </source>
</evidence>
<dbReference type="GO" id="GO:0034451">
    <property type="term" value="C:centriolar satellite"/>
    <property type="evidence" value="ECO:0007669"/>
    <property type="project" value="TreeGrafter"/>
</dbReference>
<keyword evidence="1" id="KW-0175">Coiled coil</keyword>
<dbReference type="OrthoDB" id="312015at2759"/>
<evidence type="ECO:0000256" key="1">
    <source>
        <dbReference type="SAM" id="Coils"/>
    </source>
</evidence>
<evidence type="ECO:0000313" key="2">
    <source>
        <dbReference type="EMBL" id="KAG7316089.1"/>
    </source>
</evidence>
<dbReference type="PANTHER" id="PTHR46507">
    <property type="entry name" value="AFADIN- AND ALPHA-ACTININ-BINDING PROTEIN"/>
    <property type="match status" value="1"/>
</dbReference>
<accession>A0A9D3N515</accession>
<sequence>MPRVSRTSSDWRSVTLVLILQCCIADVRRRVFHLFKHEARSALGLMAYRQEGRLLKSHGRTHDSSEVQSTRVLLQISSACSSTSSRIRKEEEKEQKVSLQEQLVERDQHITRLQDALQCEREKNSRLQSRCNQQALELKRREQLVNRMREKLSQFTDRHRDRGVSIEILNALPKPSGQREPVSRSARPDGRKEEALRLMLERREAELREAMKLRHSLTTLLHTLRTDMQQTLNEIVDSEDEKTDTSRLVQAEQSLGDHVTGGVFLEWTHVQQRLRDLQSQSPAAVGTDQEKLLAQLEEELEQSRELVRVQQQLLQDSVIAPLPDPLIDSYYLEEWERLQDKWAEFDRQRRSFQQERQAFTDAAIRLGRERCEFEQQKASLLKQQFLSTSPVMKTSHSNRRESTALSELRMMAPDRLSLSPCITPSSEGSEVMPWSEQNTGMTPNTPELYCVLQLPLYCRESASPPSETWVKETQRVDFSHDKQNMDNWPF</sequence>
<organism evidence="2 3">
    <name type="scientific">Hemibagrus wyckioides</name>
    <dbReference type="NCBI Taxonomy" id="337641"/>
    <lineage>
        <taxon>Eukaryota</taxon>
        <taxon>Metazoa</taxon>
        <taxon>Chordata</taxon>
        <taxon>Craniata</taxon>
        <taxon>Vertebrata</taxon>
        <taxon>Euteleostomi</taxon>
        <taxon>Actinopterygii</taxon>
        <taxon>Neopterygii</taxon>
        <taxon>Teleostei</taxon>
        <taxon>Ostariophysi</taxon>
        <taxon>Siluriformes</taxon>
        <taxon>Bagridae</taxon>
        <taxon>Hemibagrus</taxon>
    </lineage>
</organism>
<dbReference type="PANTHER" id="PTHR46507:SF3">
    <property type="entry name" value="AFADIN- AND ALPHA-ACTININ-BINDING PROTEIN-LIKE"/>
    <property type="match status" value="1"/>
</dbReference>
<proteinExistence type="predicted"/>
<dbReference type="GO" id="GO:0035735">
    <property type="term" value="P:intraciliary transport involved in cilium assembly"/>
    <property type="evidence" value="ECO:0007669"/>
    <property type="project" value="TreeGrafter"/>
</dbReference>
<dbReference type="InterPro" id="IPR052300">
    <property type="entry name" value="Adhesion_Centrosome_assoc"/>
</dbReference>
<gene>
    <name evidence="2" type="ORF">KOW79_020955</name>
</gene>
<dbReference type="Proteomes" id="UP000824219">
    <property type="component" value="Linkage Group LG26"/>
</dbReference>
<feature type="coiled-coil region" evidence="1">
    <location>
        <begin position="110"/>
        <end position="158"/>
    </location>
</feature>
<name>A0A9D3N515_9TELE</name>
<keyword evidence="3" id="KW-1185">Reference proteome</keyword>